<dbReference type="AlphaFoldDB" id="A0A6J6RPF9"/>
<protein>
    <submittedName>
        <fullName evidence="5">Unannotated protein</fullName>
    </submittedName>
</protein>
<dbReference type="Gene3D" id="1.10.10.60">
    <property type="entry name" value="Homeodomain-like"/>
    <property type="match status" value="1"/>
</dbReference>
<dbReference type="InterPro" id="IPR023772">
    <property type="entry name" value="DNA-bd_HTH_TetR-type_CS"/>
</dbReference>
<evidence type="ECO:0000256" key="2">
    <source>
        <dbReference type="ARBA" id="ARBA00023125"/>
    </source>
</evidence>
<gene>
    <name evidence="5" type="ORF">UFOPK2579_02203</name>
</gene>
<dbReference type="InterPro" id="IPR009057">
    <property type="entry name" value="Homeodomain-like_sf"/>
</dbReference>
<dbReference type="InterPro" id="IPR041490">
    <property type="entry name" value="KstR2_TetR_C"/>
</dbReference>
<dbReference type="PROSITE" id="PS50977">
    <property type="entry name" value="HTH_TETR_2"/>
    <property type="match status" value="1"/>
</dbReference>
<evidence type="ECO:0000256" key="1">
    <source>
        <dbReference type="ARBA" id="ARBA00023015"/>
    </source>
</evidence>
<evidence type="ECO:0000256" key="3">
    <source>
        <dbReference type="ARBA" id="ARBA00023163"/>
    </source>
</evidence>
<dbReference type="PANTHER" id="PTHR30055:SF237">
    <property type="entry name" value="TRANSCRIPTIONAL REPRESSOR MCE3R"/>
    <property type="match status" value="1"/>
</dbReference>
<dbReference type="InterPro" id="IPR036271">
    <property type="entry name" value="Tet_transcr_reg_TetR-rel_C_sf"/>
</dbReference>
<dbReference type="PROSITE" id="PS01081">
    <property type="entry name" value="HTH_TETR_1"/>
    <property type="match status" value="1"/>
</dbReference>
<dbReference type="FunFam" id="1.10.10.60:FF:000141">
    <property type="entry name" value="TetR family transcriptional regulator"/>
    <property type="match status" value="1"/>
</dbReference>
<sequence length="195" mass="20803">MTAEPPPAAGGRREQILETAATLFAKRGFHGVSVAEIGAACGISGPGLYKHFASKDAVLAEMFVTISEELLTVGRARVADADSPRTALEALVAWHVDFALGHRALIVVQDRDWESLPPPAREQVRSLQREYVDLWATQLCLLHPGLDRERARAGAHAAFGLINSTPHSGLLPDPDMADLLTTMALAALTASHPSG</sequence>
<proteinExistence type="predicted"/>
<dbReference type="SUPFAM" id="SSF48498">
    <property type="entry name" value="Tetracyclin repressor-like, C-terminal domain"/>
    <property type="match status" value="1"/>
</dbReference>
<dbReference type="SUPFAM" id="SSF46689">
    <property type="entry name" value="Homeodomain-like"/>
    <property type="match status" value="1"/>
</dbReference>
<dbReference type="Pfam" id="PF00440">
    <property type="entry name" value="TetR_N"/>
    <property type="match status" value="1"/>
</dbReference>
<dbReference type="GO" id="GO:0000976">
    <property type="term" value="F:transcription cis-regulatory region binding"/>
    <property type="evidence" value="ECO:0007669"/>
    <property type="project" value="TreeGrafter"/>
</dbReference>
<evidence type="ECO:0000313" key="5">
    <source>
        <dbReference type="EMBL" id="CAB4724445.1"/>
    </source>
</evidence>
<reference evidence="5" key="1">
    <citation type="submission" date="2020-05" db="EMBL/GenBank/DDBJ databases">
        <authorList>
            <person name="Chiriac C."/>
            <person name="Salcher M."/>
            <person name="Ghai R."/>
            <person name="Kavagutti S V."/>
        </authorList>
    </citation>
    <scope>NUCLEOTIDE SEQUENCE</scope>
</reference>
<keyword evidence="2" id="KW-0238">DNA-binding</keyword>
<dbReference type="InterPro" id="IPR050109">
    <property type="entry name" value="HTH-type_TetR-like_transc_reg"/>
</dbReference>
<keyword evidence="1" id="KW-0805">Transcription regulation</keyword>
<evidence type="ECO:0000259" key="4">
    <source>
        <dbReference type="PROSITE" id="PS50977"/>
    </source>
</evidence>
<dbReference type="Pfam" id="PF17932">
    <property type="entry name" value="TetR_C_24"/>
    <property type="match status" value="1"/>
</dbReference>
<keyword evidence="3" id="KW-0804">Transcription</keyword>
<dbReference type="GO" id="GO:0003700">
    <property type="term" value="F:DNA-binding transcription factor activity"/>
    <property type="evidence" value="ECO:0007669"/>
    <property type="project" value="TreeGrafter"/>
</dbReference>
<feature type="domain" description="HTH tetR-type" evidence="4">
    <location>
        <begin position="10"/>
        <end position="70"/>
    </location>
</feature>
<organism evidence="5">
    <name type="scientific">freshwater metagenome</name>
    <dbReference type="NCBI Taxonomy" id="449393"/>
    <lineage>
        <taxon>unclassified sequences</taxon>
        <taxon>metagenomes</taxon>
        <taxon>ecological metagenomes</taxon>
    </lineage>
</organism>
<accession>A0A6J6RPF9</accession>
<dbReference type="PRINTS" id="PR00455">
    <property type="entry name" value="HTHTETR"/>
</dbReference>
<name>A0A6J6RPF9_9ZZZZ</name>
<dbReference type="Gene3D" id="1.10.357.10">
    <property type="entry name" value="Tetracycline Repressor, domain 2"/>
    <property type="match status" value="1"/>
</dbReference>
<dbReference type="EMBL" id="CAEZXR010000308">
    <property type="protein sequence ID" value="CAB4724445.1"/>
    <property type="molecule type" value="Genomic_DNA"/>
</dbReference>
<dbReference type="PANTHER" id="PTHR30055">
    <property type="entry name" value="HTH-TYPE TRANSCRIPTIONAL REGULATOR RUTR"/>
    <property type="match status" value="1"/>
</dbReference>
<dbReference type="InterPro" id="IPR001647">
    <property type="entry name" value="HTH_TetR"/>
</dbReference>